<dbReference type="InterPro" id="IPR000719">
    <property type="entry name" value="Prot_kinase_dom"/>
</dbReference>
<comment type="catalytic activity">
    <reaction evidence="12">
        <text>L-seryl-[protein] + ATP = O-phospho-L-seryl-[protein] + ADP + H(+)</text>
        <dbReference type="Rhea" id="RHEA:17989"/>
        <dbReference type="Rhea" id="RHEA-COMP:9863"/>
        <dbReference type="Rhea" id="RHEA-COMP:11604"/>
        <dbReference type="ChEBI" id="CHEBI:15378"/>
        <dbReference type="ChEBI" id="CHEBI:29999"/>
        <dbReference type="ChEBI" id="CHEBI:30616"/>
        <dbReference type="ChEBI" id="CHEBI:83421"/>
        <dbReference type="ChEBI" id="CHEBI:456216"/>
        <dbReference type="EC" id="2.7.11.24"/>
    </reaction>
</comment>
<evidence type="ECO:0000256" key="10">
    <source>
        <dbReference type="ARBA" id="ARBA00047592"/>
    </source>
</evidence>
<dbReference type="InterPro" id="IPR050117">
    <property type="entry name" value="MAPK"/>
</dbReference>
<feature type="domain" description="Protein kinase" evidence="17">
    <location>
        <begin position="4"/>
        <end position="284"/>
    </location>
</feature>
<dbReference type="FunFam" id="1.10.510.10:FF:000104">
    <property type="entry name" value="serine/threonine-protein kinase MAK isoform X1"/>
    <property type="match status" value="1"/>
</dbReference>
<comment type="similarity">
    <text evidence="2">Belongs to the protein kinase superfamily. CMGC Ser/Thr protein kinase family. MAP kinase subfamily.</text>
</comment>
<reference evidence="18 19" key="1">
    <citation type="journal article" date="2018" name="Nat. Genet.">
        <title>The Rosa genome provides new insights in the design of modern roses.</title>
        <authorList>
            <person name="Bendahmane M."/>
        </authorList>
    </citation>
    <scope>NUCLEOTIDE SEQUENCE [LARGE SCALE GENOMIC DNA]</scope>
    <source>
        <strain evidence="19">cv. Old Blush</strain>
    </source>
</reference>
<dbReference type="PROSITE" id="PS00107">
    <property type="entry name" value="PROTEIN_KINASE_ATP"/>
    <property type="match status" value="1"/>
</dbReference>
<dbReference type="Proteomes" id="UP000238479">
    <property type="component" value="Chromosome 1"/>
</dbReference>
<dbReference type="OrthoDB" id="2158884at2759"/>
<dbReference type="InterPro" id="IPR008271">
    <property type="entry name" value="Ser/Thr_kinase_AS"/>
</dbReference>
<evidence type="ECO:0000256" key="3">
    <source>
        <dbReference type="ARBA" id="ARBA00012425"/>
    </source>
</evidence>
<organism evidence="18 19">
    <name type="scientific">Rosa chinensis</name>
    <name type="common">China rose</name>
    <dbReference type="NCBI Taxonomy" id="74649"/>
    <lineage>
        <taxon>Eukaryota</taxon>
        <taxon>Viridiplantae</taxon>
        <taxon>Streptophyta</taxon>
        <taxon>Embryophyta</taxon>
        <taxon>Tracheophyta</taxon>
        <taxon>Spermatophyta</taxon>
        <taxon>Magnoliopsida</taxon>
        <taxon>eudicotyledons</taxon>
        <taxon>Gunneridae</taxon>
        <taxon>Pentapetalae</taxon>
        <taxon>rosids</taxon>
        <taxon>fabids</taxon>
        <taxon>Rosales</taxon>
        <taxon>Rosaceae</taxon>
        <taxon>Rosoideae</taxon>
        <taxon>Rosoideae incertae sedis</taxon>
        <taxon>Rosa</taxon>
    </lineage>
</organism>
<accession>A0A2P6SMD7</accession>
<dbReference type="SUPFAM" id="SSF56112">
    <property type="entry name" value="Protein kinase-like (PK-like)"/>
    <property type="match status" value="1"/>
</dbReference>
<keyword evidence="7 14" id="KW-0547">Nucleotide-binding</keyword>
<evidence type="ECO:0000256" key="8">
    <source>
        <dbReference type="ARBA" id="ARBA00022777"/>
    </source>
</evidence>
<dbReference type="Gramene" id="PRQ59847">
    <property type="protein sequence ID" value="PRQ59847"/>
    <property type="gene ID" value="RchiOBHm_Chr1g0374681"/>
</dbReference>
<evidence type="ECO:0000256" key="1">
    <source>
        <dbReference type="ARBA" id="ARBA00006485"/>
    </source>
</evidence>
<feature type="compositionally biased region" description="Polar residues" evidence="16">
    <location>
        <begin position="364"/>
        <end position="380"/>
    </location>
</feature>
<dbReference type="Pfam" id="PF00069">
    <property type="entry name" value="Pkinase"/>
    <property type="match status" value="1"/>
</dbReference>
<proteinExistence type="inferred from homology"/>
<evidence type="ECO:0000256" key="12">
    <source>
        <dbReference type="ARBA" id="ARBA00048312"/>
    </source>
</evidence>
<sequence>MERYELIKKVGHGAFGTVWRAKNKQTGEVVAIKELKKRYYSWDECISLREVKSLQKMNHPNIVELKHLILSENNILYFVFDYMEFNLYQLMKDKVMPFPESQVRDWCLEVFKGLAHMHQRGYFHRDLKPENLLLNKDFKIKIADLGFAREIDSQPPHTEYVSTRWYRAPELLFPGLYSSKVDMWAMGAIMAELLTLRPLFPGISQADEMYKICSVLGTPTEDSWADGLRLARDMNYQFPQLARVHLSSLIPSVSDHAISLISSLCSWDPSKRPTAAEAPHHPFFQSCYYQYYVPPPLRCHKSTTAGATRGASEQQKYLPPGKRVDHIPTLVNKGRNVARGTMGKPLHPRPMKAGVQWIGKSRESSQSTVTLSTTKSISSF</sequence>
<keyword evidence="6 18" id="KW-0808">Transferase</keyword>
<keyword evidence="19" id="KW-1185">Reference proteome</keyword>
<comment type="catalytic activity">
    <reaction evidence="11">
        <text>L-threonyl-[protein] + ATP = O-phospho-L-threonyl-[protein] + ADP + H(+)</text>
        <dbReference type="Rhea" id="RHEA:46608"/>
        <dbReference type="Rhea" id="RHEA-COMP:11060"/>
        <dbReference type="Rhea" id="RHEA-COMP:11605"/>
        <dbReference type="ChEBI" id="CHEBI:15378"/>
        <dbReference type="ChEBI" id="CHEBI:30013"/>
        <dbReference type="ChEBI" id="CHEBI:30616"/>
        <dbReference type="ChEBI" id="CHEBI:61977"/>
        <dbReference type="ChEBI" id="CHEBI:456216"/>
        <dbReference type="EC" id="2.7.11.22"/>
    </reaction>
</comment>
<dbReference type="OMA" id="LYRICQV"/>
<protein>
    <recommendedName>
        <fullName evidence="3">cyclin-dependent kinase</fullName>
        <ecNumber evidence="3">2.7.11.22</ecNumber>
    </recommendedName>
</protein>
<evidence type="ECO:0000256" key="14">
    <source>
        <dbReference type="PROSITE-ProRule" id="PRU10141"/>
    </source>
</evidence>
<keyword evidence="4 15" id="KW-0723">Serine/threonine-protein kinase</keyword>
<evidence type="ECO:0000256" key="2">
    <source>
        <dbReference type="ARBA" id="ARBA00008832"/>
    </source>
</evidence>
<dbReference type="AlphaFoldDB" id="A0A2P6SMD7"/>
<dbReference type="SMART" id="SM00220">
    <property type="entry name" value="S_TKc"/>
    <property type="match status" value="1"/>
</dbReference>
<evidence type="ECO:0000256" key="5">
    <source>
        <dbReference type="ARBA" id="ARBA00022553"/>
    </source>
</evidence>
<dbReference type="InterPro" id="IPR017441">
    <property type="entry name" value="Protein_kinase_ATP_BS"/>
</dbReference>
<evidence type="ECO:0000256" key="16">
    <source>
        <dbReference type="SAM" id="MobiDB-lite"/>
    </source>
</evidence>
<comment type="similarity">
    <text evidence="1">Belongs to the protein kinase superfamily. CMGC Ser/Thr protein kinase family. CDC2/CDKX subfamily.</text>
</comment>
<dbReference type="EC" id="2.7.11.22" evidence="3"/>
<dbReference type="GO" id="GO:0004707">
    <property type="term" value="F:MAP kinase activity"/>
    <property type="evidence" value="ECO:0007669"/>
    <property type="project" value="UniProtKB-EC"/>
</dbReference>
<feature type="region of interest" description="Disordered" evidence="16">
    <location>
        <begin position="359"/>
        <end position="380"/>
    </location>
</feature>
<dbReference type="PROSITE" id="PS50011">
    <property type="entry name" value="PROTEIN_KINASE_DOM"/>
    <property type="match status" value="1"/>
</dbReference>
<comment type="catalytic activity">
    <reaction evidence="10">
        <text>L-threonyl-[protein] + ATP = O-phospho-L-threonyl-[protein] + ADP + H(+)</text>
        <dbReference type="Rhea" id="RHEA:46608"/>
        <dbReference type="Rhea" id="RHEA-COMP:11060"/>
        <dbReference type="Rhea" id="RHEA-COMP:11605"/>
        <dbReference type="ChEBI" id="CHEBI:15378"/>
        <dbReference type="ChEBI" id="CHEBI:30013"/>
        <dbReference type="ChEBI" id="CHEBI:30616"/>
        <dbReference type="ChEBI" id="CHEBI:61977"/>
        <dbReference type="ChEBI" id="CHEBI:456216"/>
        <dbReference type="EC" id="2.7.11.24"/>
    </reaction>
</comment>
<evidence type="ECO:0000256" key="6">
    <source>
        <dbReference type="ARBA" id="ARBA00022679"/>
    </source>
</evidence>
<dbReference type="PROSITE" id="PS00108">
    <property type="entry name" value="PROTEIN_KINASE_ST"/>
    <property type="match status" value="1"/>
</dbReference>
<gene>
    <name evidence="18" type="ORF">RchiOBHm_Chr1g0374681</name>
</gene>
<dbReference type="Gene3D" id="1.10.510.10">
    <property type="entry name" value="Transferase(Phosphotransferase) domain 1"/>
    <property type="match status" value="1"/>
</dbReference>
<name>A0A2P6SMD7_ROSCH</name>
<dbReference type="GO" id="GO:0005524">
    <property type="term" value="F:ATP binding"/>
    <property type="evidence" value="ECO:0007669"/>
    <property type="project" value="UniProtKB-UniRule"/>
</dbReference>
<dbReference type="FunFam" id="3.30.200.20:FF:000545">
    <property type="entry name" value="CMGC family protein kinase"/>
    <property type="match status" value="1"/>
</dbReference>
<evidence type="ECO:0000313" key="18">
    <source>
        <dbReference type="EMBL" id="PRQ59847.1"/>
    </source>
</evidence>
<dbReference type="CDD" id="cd07830">
    <property type="entry name" value="STKc_MAK_like"/>
    <property type="match status" value="1"/>
</dbReference>
<dbReference type="InterPro" id="IPR011009">
    <property type="entry name" value="Kinase-like_dom_sf"/>
</dbReference>
<feature type="region of interest" description="Disordered" evidence="16">
    <location>
        <begin position="305"/>
        <end position="324"/>
    </location>
</feature>
<evidence type="ECO:0000256" key="13">
    <source>
        <dbReference type="ARBA" id="ARBA00048367"/>
    </source>
</evidence>
<keyword evidence="5" id="KW-0597">Phosphoprotein</keyword>
<feature type="compositionally biased region" description="Polar residues" evidence="16">
    <location>
        <begin position="305"/>
        <end position="315"/>
    </location>
</feature>
<keyword evidence="9 14" id="KW-0067">ATP-binding</keyword>
<evidence type="ECO:0000256" key="4">
    <source>
        <dbReference type="ARBA" id="ARBA00022527"/>
    </source>
</evidence>
<dbReference type="PANTHER" id="PTHR24055">
    <property type="entry name" value="MITOGEN-ACTIVATED PROTEIN KINASE"/>
    <property type="match status" value="1"/>
</dbReference>
<comment type="catalytic activity">
    <reaction evidence="13">
        <text>L-seryl-[protein] + ATP = O-phospho-L-seryl-[protein] + ADP + H(+)</text>
        <dbReference type="Rhea" id="RHEA:17989"/>
        <dbReference type="Rhea" id="RHEA-COMP:9863"/>
        <dbReference type="Rhea" id="RHEA-COMP:11604"/>
        <dbReference type="ChEBI" id="CHEBI:15378"/>
        <dbReference type="ChEBI" id="CHEBI:29999"/>
        <dbReference type="ChEBI" id="CHEBI:30616"/>
        <dbReference type="ChEBI" id="CHEBI:83421"/>
        <dbReference type="ChEBI" id="CHEBI:456216"/>
        <dbReference type="EC" id="2.7.11.22"/>
    </reaction>
</comment>
<keyword evidence="8" id="KW-0418">Kinase</keyword>
<evidence type="ECO:0000259" key="17">
    <source>
        <dbReference type="PROSITE" id="PS50011"/>
    </source>
</evidence>
<comment type="caution">
    <text evidence="18">The sequence shown here is derived from an EMBL/GenBank/DDBJ whole genome shotgun (WGS) entry which is preliminary data.</text>
</comment>
<evidence type="ECO:0000256" key="11">
    <source>
        <dbReference type="ARBA" id="ARBA00047811"/>
    </source>
</evidence>
<evidence type="ECO:0000256" key="7">
    <source>
        <dbReference type="ARBA" id="ARBA00022741"/>
    </source>
</evidence>
<evidence type="ECO:0000256" key="15">
    <source>
        <dbReference type="RuleBase" id="RU000304"/>
    </source>
</evidence>
<feature type="binding site" evidence="14">
    <location>
        <position position="33"/>
    </location>
    <ligand>
        <name>ATP</name>
        <dbReference type="ChEBI" id="CHEBI:30616"/>
    </ligand>
</feature>
<evidence type="ECO:0000313" key="19">
    <source>
        <dbReference type="Proteomes" id="UP000238479"/>
    </source>
</evidence>
<dbReference type="EMBL" id="PDCK01000039">
    <property type="protein sequence ID" value="PRQ59847.1"/>
    <property type="molecule type" value="Genomic_DNA"/>
</dbReference>
<dbReference type="Gene3D" id="3.30.200.20">
    <property type="entry name" value="Phosphorylase Kinase, domain 1"/>
    <property type="match status" value="1"/>
</dbReference>
<dbReference type="STRING" id="74649.A0A2P6SMD7"/>
<dbReference type="GO" id="GO:0004693">
    <property type="term" value="F:cyclin-dependent protein serine/threonine kinase activity"/>
    <property type="evidence" value="ECO:0007669"/>
    <property type="project" value="UniProtKB-EC"/>
</dbReference>
<evidence type="ECO:0000256" key="9">
    <source>
        <dbReference type="ARBA" id="ARBA00022840"/>
    </source>
</evidence>